<dbReference type="Proteomes" id="UP000198280">
    <property type="component" value="Unassembled WGS sequence"/>
</dbReference>
<evidence type="ECO:0000313" key="12">
    <source>
        <dbReference type="EMBL" id="SNS66922.1"/>
    </source>
</evidence>
<evidence type="ECO:0000256" key="2">
    <source>
        <dbReference type="ARBA" id="ARBA00022797"/>
    </source>
</evidence>
<dbReference type="Pfam" id="PF00171">
    <property type="entry name" value="Aldedh"/>
    <property type="match status" value="1"/>
</dbReference>
<keyword evidence="4" id="KW-0520">NAD</keyword>
<evidence type="ECO:0000256" key="8">
    <source>
        <dbReference type="ARBA" id="ARBA00070319"/>
    </source>
</evidence>
<organism evidence="12 13">
    <name type="scientific">Actinacidiphila glaucinigra</name>
    <dbReference type="NCBI Taxonomy" id="235986"/>
    <lineage>
        <taxon>Bacteria</taxon>
        <taxon>Bacillati</taxon>
        <taxon>Actinomycetota</taxon>
        <taxon>Actinomycetes</taxon>
        <taxon>Kitasatosporales</taxon>
        <taxon>Streptomycetaceae</taxon>
        <taxon>Actinacidiphila</taxon>
    </lineage>
</organism>
<dbReference type="PANTHER" id="PTHR42986:SF1">
    <property type="entry name" value="BENZALDEHYDE DEHYDROGENASE YFMT"/>
    <property type="match status" value="1"/>
</dbReference>
<keyword evidence="13" id="KW-1185">Reference proteome</keyword>
<dbReference type="InterPro" id="IPR016161">
    <property type="entry name" value="Ald_DH/histidinol_DH"/>
</dbReference>
<evidence type="ECO:0000259" key="11">
    <source>
        <dbReference type="Pfam" id="PF00171"/>
    </source>
</evidence>
<dbReference type="SUPFAM" id="SSF53720">
    <property type="entry name" value="ALDH-like"/>
    <property type="match status" value="1"/>
</dbReference>
<sequence>MTLTGENAVQQLLIDGTWQQAAGAHTFAARDPFTGDIASQAAAALSADVLRAADAAERAFPAWAALPPNERRRILWAAADTLEDRAPEISEAITTEMGGPAAWGHYNTSVLAEKFRYAASAVHDGLTGELIPSEAPGRTSIAIRKPVGVVACVIPWNAPALLVGNSVPYALAVGNTVVMKASEQTPRTHGLVAECLTEAGLPHGVYNLVTNAPEDGAEVVDALIAHPAVRRVHFTGSSRVGRLIAQRAAAHMKQAILELGGKAPVLVLADADLGRAVSATAFGAFANSGQACLSAERVVVDRAVAGEFTRRLAAAAASVVYGDPRDPRTALGPVVGPDSIARLSGLVQDAVAAGARLLTGGTSDGPCFAPTVLADVTPAMRVYREESFGPIVTVVTVDGPEEALRVANDNDYGLTSAVFTRDIPLALDLAKRINAGMCHINGTTLDDEPQTPFGGVKNSGYGKSGGRAGLEEFTELQWITIEGSQPPRYPISE</sequence>
<evidence type="ECO:0000313" key="13">
    <source>
        <dbReference type="Proteomes" id="UP000198280"/>
    </source>
</evidence>
<evidence type="ECO:0000256" key="6">
    <source>
        <dbReference type="ARBA" id="ARBA00050596"/>
    </source>
</evidence>
<proteinExistence type="inferred from homology"/>
<dbReference type="AlphaFoldDB" id="A0A239GDV6"/>
<dbReference type="PANTHER" id="PTHR42986">
    <property type="entry name" value="BENZALDEHYDE DEHYDROGENASE YFMT"/>
    <property type="match status" value="1"/>
</dbReference>
<dbReference type="Gene3D" id="3.40.605.10">
    <property type="entry name" value="Aldehyde Dehydrogenase, Chain A, domain 1"/>
    <property type="match status" value="1"/>
</dbReference>
<dbReference type="FunFam" id="3.40.605.10:FF:000007">
    <property type="entry name" value="NAD/NADP-dependent betaine aldehyde dehydrogenase"/>
    <property type="match status" value="1"/>
</dbReference>
<dbReference type="GO" id="GO:0018485">
    <property type="term" value="F:salicylaldehyde dehydrogenase (NAD+) activity"/>
    <property type="evidence" value="ECO:0007669"/>
    <property type="project" value="UniProtKB-EC"/>
</dbReference>
<dbReference type="CDD" id="cd07105">
    <property type="entry name" value="ALDH_SaliADH"/>
    <property type="match status" value="1"/>
</dbReference>
<dbReference type="PROSITE" id="PS00687">
    <property type="entry name" value="ALDEHYDE_DEHYDR_GLU"/>
    <property type="match status" value="1"/>
</dbReference>
<comment type="pathway">
    <text evidence="5">Aromatic compound metabolism; naphthalene degradation.</text>
</comment>
<dbReference type="EMBL" id="FZOF01000007">
    <property type="protein sequence ID" value="SNS66922.1"/>
    <property type="molecule type" value="Genomic_DNA"/>
</dbReference>
<comment type="similarity">
    <text evidence="1 10">Belongs to the aldehyde dehydrogenase family.</text>
</comment>
<dbReference type="EC" id="1.2.1.65" evidence="7"/>
<evidence type="ECO:0000256" key="3">
    <source>
        <dbReference type="ARBA" id="ARBA00023002"/>
    </source>
</evidence>
<feature type="domain" description="Aldehyde dehydrogenase" evidence="11">
    <location>
        <begin position="18"/>
        <end position="479"/>
    </location>
</feature>
<protein>
    <recommendedName>
        <fullName evidence="8">Salicylaldehyde dehydrogenase</fullName>
        <ecNumber evidence="7">1.2.1.65</ecNumber>
    </recommendedName>
</protein>
<dbReference type="InterPro" id="IPR029510">
    <property type="entry name" value="Ald_DH_CS_GLU"/>
</dbReference>
<evidence type="ECO:0000256" key="9">
    <source>
        <dbReference type="PROSITE-ProRule" id="PRU10007"/>
    </source>
</evidence>
<dbReference type="Gene3D" id="3.40.309.10">
    <property type="entry name" value="Aldehyde Dehydrogenase, Chain A, domain 2"/>
    <property type="match status" value="1"/>
</dbReference>
<evidence type="ECO:0000256" key="5">
    <source>
        <dbReference type="ARBA" id="ARBA00035632"/>
    </source>
</evidence>
<keyword evidence="2" id="KW-0058">Aromatic hydrocarbons catabolism</keyword>
<feature type="active site" evidence="9">
    <location>
        <position position="258"/>
    </location>
</feature>
<accession>A0A239GDV6</accession>
<dbReference type="InterPro" id="IPR016163">
    <property type="entry name" value="Ald_DH_C"/>
</dbReference>
<dbReference type="InterPro" id="IPR015590">
    <property type="entry name" value="Aldehyde_DH_dom"/>
</dbReference>
<evidence type="ECO:0000256" key="4">
    <source>
        <dbReference type="ARBA" id="ARBA00023027"/>
    </source>
</evidence>
<dbReference type="OrthoDB" id="3802174at2"/>
<evidence type="ECO:0000256" key="1">
    <source>
        <dbReference type="ARBA" id="ARBA00009986"/>
    </source>
</evidence>
<evidence type="ECO:0000256" key="7">
    <source>
        <dbReference type="ARBA" id="ARBA00066992"/>
    </source>
</evidence>
<reference evidence="12 13" key="1">
    <citation type="submission" date="2017-06" db="EMBL/GenBank/DDBJ databases">
        <authorList>
            <person name="Kim H.J."/>
            <person name="Triplett B.A."/>
        </authorList>
    </citation>
    <scope>NUCLEOTIDE SEQUENCE [LARGE SCALE GENOMIC DNA]</scope>
    <source>
        <strain evidence="12 13">CGMCC 4.1858</strain>
    </source>
</reference>
<dbReference type="FunFam" id="3.40.309.10:FF:000010">
    <property type="entry name" value="Gamma-aminobutyraldehyde dehydrogenase"/>
    <property type="match status" value="1"/>
</dbReference>
<evidence type="ECO:0000256" key="10">
    <source>
        <dbReference type="RuleBase" id="RU003345"/>
    </source>
</evidence>
<dbReference type="RefSeq" id="WP_089224759.1">
    <property type="nucleotide sequence ID" value="NZ_FZOF01000007.1"/>
</dbReference>
<dbReference type="InterPro" id="IPR016162">
    <property type="entry name" value="Ald_DH_N"/>
</dbReference>
<comment type="catalytic activity">
    <reaction evidence="6">
        <text>salicylaldehyde + NAD(+) + H2O = salicylate + NADH + 2 H(+)</text>
        <dbReference type="Rhea" id="RHEA:18537"/>
        <dbReference type="ChEBI" id="CHEBI:15377"/>
        <dbReference type="ChEBI" id="CHEBI:15378"/>
        <dbReference type="ChEBI" id="CHEBI:16008"/>
        <dbReference type="ChEBI" id="CHEBI:30762"/>
        <dbReference type="ChEBI" id="CHEBI:57540"/>
        <dbReference type="ChEBI" id="CHEBI:57945"/>
        <dbReference type="EC" id="1.2.1.65"/>
    </reaction>
</comment>
<name>A0A239GDV6_9ACTN</name>
<gene>
    <name evidence="12" type="ORF">SAMN05216252_107341</name>
</gene>
<keyword evidence="3 10" id="KW-0560">Oxidoreductase</keyword>